<dbReference type="EMBL" id="LAZR01000431">
    <property type="protein sequence ID" value="KKN69161.1"/>
    <property type="molecule type" value="Genomic_DNA"/>
</dbReference>
<keyword evidence="1" id="KW-0812">Transmembrane</keyword>
<proteinExistence type="predicted"/>
<dbReference type="AlphaFoldDB" id="A0A0F9V6J0"/>
<name>A0A0F9V6J0_9ZZZZ</name>
<evidence type="ECO:0000256" key="1">
    <source>
        <dbReference type="SAM" id="Phobius"/>
    </source>
</evidence>
<protein>
    <submittedName>
        <fullName evidence="2">Uncharacterized protein</fullName>
    </submittedName>
</protein>
<evidence type="ECO:0000313" key="2">
    <source>
        <dbReference type="EMBL" id="KKN69161.1"/>
    </source>
</evidence>
<sequence length="175" mass="17895">MSDWPSATGTAEAWTHIATQVLSVAAAVVTFSGIAAAAAPRLRFYVYLVKDGTAAIPLLRLNNDSGANYFQQRLTADGAGVTAARVTGNTSYLLFWNLTVASNGHGLIVADIQKPVAGEVGRLTVRTAVTVAAGIALASGAAEWTNAADPINRVDVIAGTGNLDAGTRTVLEGAA</sequence>
<gene>
    <name evidence="2" type="ORF">LCGC14_0443370</name>
</gene>
<accession>A0A0F9V6J0</accession>
<comment type="caution">
    <text evidence="2">The sequence shown here is derived from an EMBL/GenBank/DDBJ whole genome shotgun (WGS) entry which is preliminary data.</text>
</comment>
<keyword evidence="1" id="KW-0472">Membrane</keyword>
<reference evidence="2" key="1">
    <citation type="journal article" date="2015" name="Nature">
        <title>Complex archaea that bridge the gap between prokaryotes and eukaryotes.</title>
        <authorList>
            <person name="Spang A."/>
            <person name="Saw J.H."/>
            <person name="Jorgensen S.L."/>
            <person name="Zaremba-Niedzwiedzka K."/>
            <person name="Martijn J."/>
            <person name="Lind A.E."/>
            <person name="van Eijk R."/>
            <person name="Schleper C."/>
            <person name="Guy L."/>
            <person name="Ettema T.J."/>
        </authorList>
    </citation>
    <scope>NUCLEOTIDE SEQUENCE</scope>
</reference>
<keyword evidence="1" id="KW-1133">Transmembrane helix</keyword>
<feature type="transmembrane region" description="Helical" evidence="1">
    <location>
        <begin position="20"/>
        <end position="40"/>
    </location>
</feature>
<organism evidence="2">
    <name type="scientific">marine sediment metagenome</name>
    <dbReference type="NCBI Taxonomy" id="412755"/>
    <lineage>
        <taxon>unclassified sequences</taxon>
        <taxon>metagenomes</taxon>
        <taxon>ecological metagenomes</taxon>
    </lineage>
</organism>